<sequence length="305" mass="33682">MSSSVCSHVGPIILPPAVGQSAHRDPNADPQASYPMSTDSLLLEHPCGSHRVKYQGAGERSVYDFSLETDDQPIDVSLVLPHYRAHNQPYDHRLSMYTGTDSDAPIKVKVCRKFTPTRTTKFKLEVHSAANSDVTIWLPSDFKGHIHRSSACKKVSFSAGFTNRIMRNVCLTQSRRPSVVSMSQSRRPSVVSVTDHAAYRFSEIYTVSDGRSPLASPSHSEKVKFAFPGFGGGAGSYYGTFGCAPADEDEVVVETAGTVTFRMWDIHRGEPEARCREACKRAFGLGWCSKRSPEVAIDWDFLLDD</sequence>
<dbReference type="Proteomes" id="UP000230002">
    <property type="component" value="Unassembled WGS sequence"/>
</dbReference>
<proteinExistence type="predicted"/>
<evidence type="ECO:0000259" key="2">
    <source>
        <dbReference type="Pfam" id="PF24016"/>
    </source>
</evidence>
<comment type="caution">
    <text evidence="3">The sequence shown here is derived from an EMBL/GenBank/DDBJ whole genome shotgun (WGS) entry which is preliminary data.</text>
</comment>
<name>A0A2G8SAB6_9APHY</name>
<organism evidence="3 4">
    <name type="scientific">Ganoderma sinense ZZ0214-1</name>
    <dbReference type="NCBI Taxonomy" id="1077348"/>
    <lineage>
        <taxon>Eukaryota</taxon>
        <taxon>Fungi</taxon>
        <taxon>Dikarya</taxon>
        <taxon>Basidiomycota</taxon>
        <taxon>Agaricomycotina</taxon>
        <taxon>Agaricomycetes</taxon>
        <taxon>Polyporales</taxon>
        <taxon>Polyporaceae</taxon>
        <taxon>Ganoderma</taxon>
    </lineage>
</organism>
<gene>
    <name evidence="3" type="ORF">GSI_07238</name>
</gene>
<dbReference type="STRING" id="1077348.A0A2G8SAB6"/>
<reference evidence="3 4" key="1">
    <citation type="journal article" date="2015" name="Sci. Rep.">
        <title>Chromosome-level genome map provides insights into diverse defense mechanisms in the medicinal fungus Ganoderma sinense.</title>
        <authorList>
            <person name="Zhu Y."/>
            <person name="Xu J."/>
            <person name="Sun C."/>
            <person name="Zhou S."/>
            <person name="Xu H."/>
            <person name="Nelson D.R."/>
            <person name="Qian J."/>
            <person name="Song J."/>
            <person name="Luo H."/>
            <person name="Xiang L."/>
            <person name="Li Y."/>
            <person name="Xu Z."/>
            <person name="Ji A."/>
            <person name="Wang L."/>
            <person name="Lu S."/>
            <person name="Hayward A."/>
            <person name="Sun W."/>
            <person name="Li X."/>
            <person name="Schwartz D.C."/>
            <person name="Wang Y."/>
            <person name="Chen S."/>
        </authorList>
    </citation>
    <scope>NUCLEOTIDE SEQUENCE [LARGE SCALE GENOMIC DNA]</scope>
    <source>
        <strain evidence="3 4">ZZ0214-1</strain>
    </source>
</reference>
<feature type="region of interest" description="Disordered" evidence="1">
    <location>
        <begin position="16"/>
        <end position="36"/>
    </location>
</feature>
<evidence type="ECO:0000256" key="1">
    <source>
        <dbReference type="SAM" id="MobiDB-lite"/>
    </source>
</evidence>
<protein>
    <recommendedName>
        <fullName evidence="2">DUF7330 domain-containing protein</fullName>
    </recommendedName>
</protein>
<evidence type="ECO:0000313" key="4">
    <source>
        <dbReference type="Proteomes" id="UP000230002"/>
    </source>
</evidence>
<accession>A0A2G8SAB6</accession>
<keyword evidence="4" id="KW-1185">Reference proteome</keyword>
<feature type="domain" description="DUF7330" evidence="2">
    <location>
        <begin position="59"/>
        <end position="166"/>
    </location>
</feature>
<dbReference type="EMBL" id="AYKW01000014">
    <property type="protein sequence ID" value="PIL30538.1"/>
    <property type="molecule type" value="Genomic_DNA"/>
</dbReference>
<dbReference type="OrthoDB" id="3177929at2759"/>
<evidence type="ECO:0000313" key="3">
    <source>
        <dbReference type="EMBL" id="PIL30538.1"/>
    </source>
</evidence>
<dbReference type="Pfam" id="PF24016">
    <property type="entry name" value="DUF7330"/>
    <property type="match status" value="1"/>
</dbReference>
<dbReference type="InterPro" id="IPR055754">
    <property type="entry name" value="DUF7330"/>
</dbReference>
<dbReference type="AlphaFoldDB" id="A0A2G8SAB6"/>